<keyword evidence="2" id="KW-1185">Reference proteome</keyword>
<sequence length="163" mass="18011">MDVNSIMSTYYMNSLWNNLNSTSTTPNVPLVNNIDSTLQEDYTASNYFGQNTSTELQDIYQQVEPTYGIPLAYSSLGDLSIPTNITPPSNGLPPAESNIASLLQGNNTETDNINENILSQYDAIENSTYQYSYSNILSSNPNDIYNTIDSLSQPIDNNLDTLV</sequence>
<dbReference type="RefSeq" id="WP_369705599.1">
    <property type="nucleotide sequence ID" value="NZ_JBGEWD010000023.1"/>
</dbReference>
<proteinExistence type="predicted"/>
<reference evidence="1 2" key="1">
    <citation type="submission" date="2024-08" db="EMBL/GenBank/DDBJ databases">
        <title>Clostridium lapicellarii sp. nov., and Clostridium renhuaiense sp. nov., two species isolated from the mud in a fermentation cellar used for producing sauce-flavour Chinese liquors.</title>
        <authorList>
            <person name="Yang F."/>
            <person name="Wang H."/>
            <person name="Chen L.Q."/>
            <person name="Zhou N."/>
            <person name="Lu J.J."/>
            <person name="Pu X.X."/>
            <person name="Wan B."/>
            <person name="Wang L."/>
            <person name="Liu S.J."/>
        </authorList>
    </citation>
    <scope>NUCLEOTIDE SEQUENCE [LARGE SCALE GENOMIC DNA]</scope>
    <source>
        <strain evidence="1 2">MT-5</strain>
    </source>
</reference>
<evidence type="ECO:0000313" key="2">
    <source>
        <dbReference type="Proteomes" id="UP001564657"/>
    </source>
</evidence>
<comment type="caution">
    <text evidence="1">The sequence shown here is derived from an EMBL/GenBank/DDBJ whole genome shotgun (WGS) entry which is preliminary data.</text>
</comment>
<gene>
    <name evidence="1" type="ORF">AB8U03_16170</name>
</gene>
<dbReference type="Proteomes" id="UP001564657">
    <property type="component" value="Unassembled WGS sequence"/>
</dbReference>
<organism evidence="1 2">
    <name type="scientific">Clostridium moutaii</name>
    <dbReference type="NCBI Taxonomy" id="3240932"/>
    <lineage>
        <taxon>Bacteria</taxon>
        <taxon>Bacillati</taxon>
        <taxon>Bacillota</taxon>
        <taxon>Clostridia</taxon>
        <taxon>Eubacteriales</taxon>
        <taxon>Clostridiaceae</taxon>
        <taxon>Clostridium</taxon>
    </lineage>
</organism>
<name>A0ABV4BUI5_9CLOT</name>
<accession>A0ABV4BUI5</accession>
<dbReference type="EMBL" id="JBGEWD010000023">
    <property type="protein sequence ID" value="MEY8001707.1"/>
    <property type="molecule type" value="Genomic_DNA"/>
</dbReference>
<protein>
    <submittedName>
        <fullName evidence="1">Uncharacterized protein</fullName>
    </submittedName>
</protein>
<evidence type="ECO:0000313" key="1">
    <source>
        <dbReference type="EMBL" id="MEY8001707.1"/>
    </source>
</evidence>